<dbReference type="OrthoDB" id="1453999at2"/>
<dbReference type="eggNOG" id="ENOG5032GRX">
    <property type="taxonomic scope" value="Bacteria"/>
</dbReference>
<dbReference type="STRING" id="1122169.Lsha_2122"/>
<protein>
    <submittedName>
        <fullName evidence="1">Uncharacterized protein</fullName>
    </submittedName>
</protein>
<name>A0A0W0YMN8_9GAMM</name>
<keyword evidence="2" id="KW-1185">Reference proteome</keyword>
<dbReference type="EMBL" id="LNYW01000057">
    <property type="protein sequence ID" value="KTD58144.1"/>
    <property type="molecule type" value="Genomic_DNA"/>
</dbReference>
<evidence type="ECO:0000313" key="1">
    <source>
        <dbReference type="EMBL" id="KTD58144.1"/>
    </source>
</evidence>
<dbReference type="RefSeq" id="WP_018576351.1">
    <property type="nucleotide sequence ID" value="NZ_KB892385.1"/>
</dbReference>
<reference evidence="1 2" key="1">
    <citation type="submission" date="2015-11" db="EMBL/GenBank/DDBJ databases">
        <title>Genomic analysis of 38 Legionella species identifies large and diverse effector repertoires.</title>
        <authorList>
            <person name="Burstein D."/>
            <person name="Amaro F."/>
            <person name="Zusman T."/>
            <person name="Lifshitz Z."/>
            <person name="Cohen O."/>
            <person name="Gilbert J.A."/>
            <person name="Pupko T."/>
            <person name="Shuman H.A."/>
            <person name="Segal G."/>
        </authorList>
    </citation>
    <scope>NUCLEOTIDE SEQUENCE [LARGE SCALE GENOMIC DNA]</scope>
    <source>
        <strain evidence="1 2">ATCC 49655</strain>
    </source>
</reference>
<organism evidence="1 2">
    <name type="scientific">Legionella shakespearei DSM 23087</name>
    <dbReference type="NCBI Taxonomy" id="1122169"/>
    <lineage>
        <taxon>Bacteria</taxon>
        <taxon>Pseudomonadati</taxon>
        <taxon>Pseudomonadota</taxon>
        <taxon>Gammaproteobacteria</taxon>
        <taxon>Legionellales</taxon>
        <taxon>Legionellaceae</taxon>
        <taxon>Legionella</taxon>
    </lineage>
</organism>
<dbReference type="Proteomes" id="UP000054600">
    <property type="component" value="Unassembled WGS sequence"/>
</dbReference>
<evidence type="ECO:0000313" key="2">
    <source>
        <dbReference type="Proteomes" id="UP000054600"/>
    </source>
</evidence>
<proteinExistence type="predicted"/>
<dbReference type="AlphaFoldDB" id="A0A0W0YMN8"/>
<accession>A0A0W0YMN8</accession>
<comment type="caution">
    <text evidence="1">The sequence shown here is derived from an EMBL/GenBank/DDBJ whole genome shotgun (WGS) entry which is preliminary data.</text>
</comment>
<gene>
    <name evidence="1" type="ORF">Lsha_2122</name>
</gene>
<sequence length="98" mass="10555">MTTHSVRPEDILPDGDDTTTIQGKLVRKGSVAAFLANINIFESLDSSEPQKQAALEMIKTLAPTVIAVGLHQHVVFKNTQIEQILIEASASPASLCRS</sequence>
<dbReference type="PATRIC" id="fig|1122169.6.peg.2433"/>